<evidence type="ECO:0000313" key="1">
    <source>
        <dbReference type="EMBL" id="MCJ8739650.1"/>
    </source>
</evidence>
<evidence type="ECO:0000313" key="2">
    <source>
        <dbReference type="Proteomes" id="UP000830395"/>
    </source>
</evidence>
<organism evidence="1 2">
    <name type="scientific">Pangasius djambal</name>
    <dbReference type="NCBI Taxonomy" id="1691987"/>
    <lineage>
        <taxon>Eukaryota</taxon>
        <taxon>Metazoa</taxon>
        <taxon>Chordata</taxon>
        <taxon>Craniata</taxon>
        <taxon>Vertebrata</taxon>
        <taxon>Euteleostomi</taxon>
        <taxon>Actinopterygii</taxon>
        <taxon>Neopterygii</taxon>
        <taxon>Teleostei</taxon>
        <taxon>Ostariophysi</taxon>
        <taxon>Siluriformes</taxon>
        <taxon>Pangasiidae</taxon>
        <taxon>Pangasius</taxon>
    </lineage>
</organism>
<sequence length="123" mass="13556">MILLSIPTGLSGGTKSESYIAGIKEIEGCLLKEPLTMNCLDIDCQIKKCIKLGYDLLFENSNYSLKKNHDVSRTAHCAIDKCAKGVMERKDNAEGLFSGWTEPILACLRSVSSCVKNNPRDEL</sequence>
<proteinExistence type="predicted"/>
<reference evidence="1" key="1">
    <citation type="submission" date="2020-02" db="EMBL/GenBank/DDBJ databases">
        <title>Genome sequencing of the panga catfish, Pangasius djambal.</title>
        <authorList>
            <person name="Wen M."/>
            <person name="Zahm M."/>
            <person name="Roques C."/>
            <person name="Cabau C."/>
            <person name="Klopp C."/>
            <person name="Donnadieu C."/>
            <person name="Jouanno E."/>
            <person name="Avarre J.-C."/>
            <person name="Campet M."/>
            <person name="Ha T."/>
            <person name="Dugue R."/>
            <person name="Lampietro C."/>
            <person name="Louis A."/>
            <person name="Herpin A."/>
            <person name="Echchiki A."/>
            <person name="Berthelot C."/>
            <person name="Parey E."/>
            <person name="Roest-Crollius H."/>
            <person name="Braasch I."/>
            <person name="Postlethwait J.H."/>
            <person name="Bobe J."/>
            <person name="Montfort J."/>
            <person name="Bouchez O."/>
            <person name="Begum T."/>
            <person name="Schartl M."/>
            <person name="Gustiano R."/>
            <person name="Guiguen Y."/>
        </authorList>
    </citation>
    <scope>NUCLEOTIDE SEQUENCE</scope>
    <source>
        <strain evidence="1">Pdj_M5554</strain>
    </source>
</reference>
<dbReference type="EMBL" id="CM040987">
    <property type="protein sequence ID" value="MCJ8739650.1"/>
    <property type="molecule type" value="Genomic_DNA"/>
</dbReference>
<dbReference type="Proteomes" id="UP000830395">
    <property type="component" value="Chromosome 13"/>
</dbReference>
<protein>
    <submittedName>
        <fullName evidence="1">Uncharacterized protein</fullName>
    </submittedName>
</protein>
<keyword evidence="2" id="KW-1185">Reference proteome</keyword>
<accession>A0ACC5YVJ1</accession>
<gene>
    <name evidence="1" type="ORF">PDJAM_G00049730</name>
</gene>
<comment type="caution">
    <text evidence="1">The sequence shown here is derived from an EMBL/GenBank/DDBJ whole genome shotgun (WGS) entry which is preliminary data.</text>
</comment>
<name>A0ACC5YVJ1_9TELE</name>